<evidence type="ECO:0000259" key="6">
    <source>
        <dbReference type="PROSITE" id="PS50045"/>
    </source>
</evidence>
<dbReference type="Gene3D" id="1.10.10.60">
    <property type="entry name" value="Homeodomain-like"/>
    <property type="match status" value="1"/>
</dbReference>
<dbReference type="Gene3D" id="3.40.50.2300">
    <property type="match status" value="1"/>
</dbReference>
<dbReference type="InterPro" id="IPR001789">
    <property type="entry name" value="Sig_transdc_resp-reg_receiver"/>
</dbReference>
<dbReference type="PROSITE" id="PS00676">
    <property type="entry name" value="SIGMA54_INTERACT_2"/>
    <property type="match status" value="1"/>
</dbReference>
<evidence type="ECO:0000313" key="8">
    <source>
        <dbReference type="EMBL" id="MCQ4924716.1"/>
    </source>
</evidence>
<keyword evidence="2" id="KW-0067">ATP-binding</keyword>
<dbReference type="PANTHER" id="PTHR32071:SF57">
    <property type="entry name" value="C4-DICARBOXYLATE TRANSPORT TRANSCRIPTIONAL REGULATORY PROTEIN DCTD"/>
    <property type="match status" value="1"/>
</dbReference>
<dbReference type="RefSeq" id="WP_256312363.1">
    <property type="nucleotide sequence ID" value="NZ_JANGAC010000015.1"/>
</dbReference>
<dbReference type="EMBL" id="JANGAC010000015">
    <property type="protein sequence ID" value="MCQ4924716.1"/>
    <property type="molecule type" value="Genomic_DNA"/>
</dbReference>
<dbReference type="SUPFAM" id="SSF52540">
    <property type="entry name" value="P-loop containing nucleoside triphosphate hydrolases"/>
    <property type="match status" value="1"/>
</dbReference>
<dbReference type="Pfam" id="PF25601">
    <property type="entry name" value="AAA_lid_14"/>
    <property type="match status" value="1"/>
</dbReference>
<evidence type="ECO:0000256" key="5">
    <source>
        <dbReference type="PROSITE-ProRule" id="PRU00169"/>
    </source>
</evidence>
<evidence type="ECO:0000256" key="2">
    <source>
        <dbReference type="ARBA" id="ARBA00022840"/>
    </source>
</evidence>
<feature type="domain" description="Sigma-54 factor interaction" evidence="6">
    <location>
        <begin position="141"/>
        <end position="370"/>
    </location>
</feature>
<feature type="domain" description="Response regulatory" evidence="7">
    <location>
        <begin position="4"/>
        <end position="118"/>
    </location>
</feature>
<keyword evidence="3" id="KW-0805">Transcription regulation</keyword>
<dbReference type="InterPro" id="IPR011006">
    <property type="entry name" value="CheY-like_superfamily"/>
</dbReference>
<keyword evidence="5" id="KW-0597">Phosphoprotein</keyword>
<dbReference type="PROSITE" id="PS50110">
    <property type="entry name" value="RESPONSE_REGULATORY"/>
    <property type="match status" value="1"/>
</dbReference>
<keyword evidence="9" id="KW-1185">Reference proteome</keyword>
<dbReference type="InterPro" id="IPR002197">
    <property type="entry name" value="HTH_Fis"/>
</dbReference>
<organism evidence="8 9">
    <name type="scientific">Tissierella carlieri</name>
    <dbReference type="NCBI Taxonomy" id="689904"/>
    <lineage>
        <taxon>Bacteria</taxon>
        <taxon>Bacillati</taxon>
        <taxon>Bacillota</taxon>
        <taxon>Tissierellia</taxon>
        <taxon>Tissierellales</taxon>
        <taxon>Tissierellaceae</taxon>
        <taxon>Tissierella</taxon>
    </lineage>
</organism>
<dbReference type="Pfam" id="PF02954">
    <property type="entry name" value="HTH_8"/>
    <property type="match status" value="1"/>
</dbReference>
<name>A0ABT1SE01_9FIRM</name>
<dbReference type="Pfam" id="PF00158">
    <property type="entry name" value="Sigma54_activat"/>
    <property type="match status" value="1"/>
</dbReference>
<dbReference type="SUPFAM" id="SSF46689">
    <property type="entry name" value="Homeodomain-like"/>
    <property type="match status" value="1"/>
</dbReference>
<accession>A0ABT1SE01</accession>
<dbReference type="PRINTS" id="PR01590">
    <property type="entry name" value="HTHFIS"/>
</dbReference>
<dbReference type="SMART" id="SM00382">
    <property type="entry name" value="AAA"/>
    <property type="match status" value="1"/>
</dbReference>
<sequence length="453" mass="51960">MKNKILIADDEPNMIWALKRALNKEGYEVMSVENGEEAIEIFKKQEPDLVILDLKMPKIDGMDALRMIKEISPKMPVIMITAHGSTKVAVEAMKVGALDYISKPFDIEELRMIIRKALEYKNLNDEVKYLRGKLKEESSKIIYQSKIMDDLLKMVYKVAPTDATVLILAESGTGKELIANAIHEFSNREKGPLVKINCGALPENLLESELFGYEKGAFTGAISRKKGKFELAQGGTIFLDEIGEISEAMQIKLLRVLQEKELQRVGGEETIKGDFRVIAATHRNLREMVDNEEFREDLYYRLNVIPIHIPALRERKEDIPLLVDYFIEKYSEQMGKSKMNINKSALERMMNYEWKGNIRELQNIIERCVILSYGHEITEDILPNDIRSISYVVDPNFVLPEEGVSLEEVEKKLIIQALERTGFNQTKSAKLLGITRHTLIYRLEKHNIDIKQN</sequence>
<dbReference type="SUPFAM" id="SSF52172">
    <property type="entry name" value="CheY-like"/>
    <property type="match status" value="1"/>
</dbReference>
<comment type="caution">
    <text evidence="8">The sequence shown here is derived from an EMBL/GenBank/DDBJ whole genome shotgun (WGS) entry which is preliminary data.</text>
</comment>
<protein>
    <submittedName>
        <fullName evidence="8">Sigma-54 dependent transcriptional regulator</fullName>
    </submittedName>
</protein>
<dbReference type="InterPro" id="IPR002078">
    <property type="entry name" value="Sigma_54_int"/>
</dbReference>
<dbReference type="InterPro" id="IPR025943">
    <property type="entry name" value="Sigma_54_int_dom_ATP-bd_2"/>
</dbReference>
<evidence type="ECO:0000256" key="3">
    <source>
        <dbReference type="ARBA" id="ARBA00023015"/>
    </source>
</evidence>
<gene>
    <name evidence="8" type="ORF">NE686_16550</name>
</gene>
<keyword evidence="1" id="KW-0547">Nucleotide-binding</keyword>
<proteinExistence type="predicted"/>
<dbReference type="InterPro" id="IPR058031">
    <property type="entry name" value="AAA_lid_NorR"/>
</dbReference>
<dbReference type="InterPro" id="IPR003593">
    <property type="entry name" value="AAA+_ATPase"/>
</dbReference>
<evidence type="ECO:0000259" key="7">
    <source>
        <dbReference type="PROSITE" id="PS50110"/>
    </source>
</evidence>
<dbReference type="InterPro" id="IPR009057">
    <property type="entry name" value="Homeodomain-like_sf"/>
</dbReference>
<dbReference type="InterPro" id="IPR027417">
    <property type="entry name" value="P-loop_NTPase"/>
</dbReference>
<dbReference type="Gene3D" id="1.10.8.60">
    <property type="match status" value="1"/>
</dbReference>
<evidence type="ECO:0000256" key="1">
    <source>
        <dbReference type="ARBA" id="ARBA00022741"/>
    </source>
</evidence>
<dbReference type="PROSITE" id="PS50045">
    <property type="entry name" value="SIGMA54_INTERACT_4"/>
    <property type="match status" value="1"/>
</dbReference>
<dbReference type="PANTHER" id="PTHR32071">
    <property type="entry name" value="TRANSCRIPTIONAL REGULATORY PROTEIN"/>
    <property type="match status" value="1"/>
</dbReference>
<evidence type="ECO:0000256" key="4">
    <source>
        <dbReference type="ARBA" id="ARBA00023163"/>
    </source>
</evidence>
<feature type="modified residue" description="4-aspartylphosphate" evidence="5">
    <location>
        <position position="53"/>
    </location>
</feature>
<evidence type="ECO:0000313" key="9">
    <source>
        <dbReference type="Proteomes" id="UP001524478"/>
    </source>
</evidence>
<dbReference type="Proteomes" id="UP001524478">
    <property type="component" value="Unassembled WGS sequence"/>
</dbReference>
<keyword evidence="4" id="KW-0804">Transcription</keyword>
<dbReference type="SMART" id="SM00448">
    <property type="entry name" value="REC"/>
    <property type="match status" value="1"/>
</dbReference>
<dbReference type="CDD" id="cd00009">
    <property type="entry name" value="AAA"/>
    <property type="match status" value="1"/>
</dbReference>
<reference evidence="8 9" key="1">
    <citation type="submission" date="2022-06" db="EMBL/GenBank/DDBJ databases">
        <title>Isolation of gut microbiota from human fecal samples.</title>
        <authorList>
            <person name="Pamer E.G."/>
            <person name="Barat B."/>
            <person name="Waligurski E."/>
            <person name="Medina S."/>
            <person name="Paddock L."/>
            <person name="Mostad J."/>
        </authorList>
    </citation>
    <scope>NUCLEOTIDE SEQUENCE [LARGE SCALE GENOMIC DNA]</scope>
    <source>
        <strain evidence="8 9">DFI.7.95</strain>
    </source>
</reference>
<dbReference type="Pfam" id="PF00072">
    <property type="entry name" value="Response_reg"/>
    <property type="match status" value="1"/>
</dbReference>
<dbReference type="Gene3D" id="3.40.50.300">
    <property type="entry name" value="P-loop containing nucleotide triphosphate hydrolases"/>
    <property type="match status" value="1"/>
</dbReference>